<keyword evidence="3" id="KW-1185">Reference proteome</keyword>
<sequence length="223" mass="24645">MAATFNFMSRRSVRAVNCHISRSSTQSSILPVLCSAQAAPPAIRRGFASPSHNSRSILQCRRKLQPLGLCPPSLTSNYQVRHNSDQPGPKFRQWEFDEITAALPSSTPSPSHKPVILIDVREPAELASTGVIPTAVNIPFASQADALYLTEDEFETRFGFPKPIPSPDQQVVFYCKAGVRARFAAQMAVQAGYNQDQVGVYHGSWLDWEKKGGETERWEGEVV</sequence>
<proteinExistence type="predicted"/>
<evidence type="ECO:0000313" key="2">
    <source>
        <dbReference type="EMBL" id="KAF7719918.1"/>
    </source>
</evidence>
<name>A0A8J8WAR0_9EURO</name>
<evidence type="ECO:0000259" key="1">
    <source>
        <dbReference type="PROSITE" id="PS50206"/>
    </source>
</evidence>
<dbReference type="Gene3D" id="3.40.250.10">
    <property type="entry name" value="Rhodanese-like domain"/>
    <property type="match status" value="1"/>
</dbReference>
<dbReference type="AlphaFoldDB" id="A0A8J8WAR0"/>
<dbReference type="Pfam" id="PF00581">
    <property type="entry name" value="Rhodanese"/>
    <property type="match status" value="1"/>
</dbReference>
<evidence type="ECO:0000313" key="3">
    <source>
        <dbReference type="Proteomes" id="UP000631181"/>
    </source>
</evidence>
<dbReference type="PANTHER" id="PTHR44086">
    <property type="entry name" value="THIOSULFATE SULFURTRANSFERASE RDL2, MITOCHONDRIAL-RELATED"/>
    <property type="match status" value="1"/>
</dbReference>
<dbReference type="PROSITE" id="PS50206">
    <property type="entry name" value="RHODANESE_3"/>
    <property type="match status" value="1"/>
</dbReference>
<dbReference type="EMBL" id="WIWV01000002">
    <property type="protein sequence ID" value="KAF7719918.1"/>
    <property type="molecule type" value="Genomic_DNA"/>
</dbReference>
<dbReference type="InterPro" id="IPR001763">
    <property type="entry name" value="Rhodanese-like_dom"/>
</dbReference>
<dbReference type="PANTHER" id="PTHR44086:SF10">
    <property type="entry name" value="THIOSULFATE SULFURTRANSFERASE_RHODANESE-LIKE DOMAIN-CONTAINING PROTEIN 3"/>
    <property type="match status" value="1"/>
</dbReference>
<accession>A0A8J8WAR0</accession>
<reference evidence="2" key="1">
    <citation type="journal article" date="2020" name="Front. Microbiol.">
        <title>Gene regulatory networks of Penicillium echinulatum 2HH and Penicillium oxalicum 114-2 inferred by a computational biology approach.</title>
        <authorList>
            <person name="Lenz A.R."/>
            <person name="Galan-Vasquez E."/>
            <person name="Balbinot E."/>
            <person name="De Abreu F.P."/>
            <person name="De Oliveira N.S."/>
            <person name="Da Rosa L.O."/>
            <person name="De Avila E Silva S."/>
            <person name="Camassola M."/>
            <person name="Dillon A.J.P."/>
            <person name="Perez-Rueda E."/>
        </authorList>
    </citation>
    <scope>NUCLEOTIDE SEQUENCE</scope>
    <source>
        <strain evidence="2">S1M29</strain>
    </source>
</reference>
<protein>
    <recommendedName>
        <fullName evidence="1">Rhodanese domain-containing protein</fullName>
    </recommendedName>
</protein>
<dbReference type="InterPro" id="IPR036873">
    <property type="entry name" value="Rhodanese-like_dom_sf"/>
</dbReference>
<dbReference type="OrthoDB" id="566238at2759"/>
<dbReference type="CDD" id="cd01519">
    <property type="entry name" value="RHOD_HSP67B2"/>
    <property type="match status" value="1"/>
</dbReference>
<gene>
    <name evidence="2" type="ORF">PECM_003229</name>
</gene>
<dbReference type="SUPFAM" id="SSF52821">
    <property type="entry name" value="Rhodanese/Cell cycle control phosphatase"/>
    <property type="match status" value="1"/>
</dbReference>
<dbReference type="SMART" id="SM00450">
    <property type="entry name" value="RHOD"/>
    <property type="match status" value="1"/>
</dbReference>
<comment type="caution">
    <text evidence="2">The sequence shown here is derived from an EMBL/GenBank/DDBJ whole genome shotgun (WGS) entry which is preliminary data.</text>
</comment>
<dbReference type="GO" id="GO:0005739">
    <property type="term" value="C:mitochondrion"/>
    <property type="evidence" value="ECO:0007669"/>
    <property type="project" value="TreeGrafter"/>
</dbReference>
<dbReference type="Proteomes" id="UP000631181">
    <property type="component" value="Unassembled WGS sequence"/>
</dbReference>
<feature type="domain" description="Rhodanese" evidence="1">
    <location>
        <begin position="111"/>
        <end position="217"/>
    </location>
</feature>
<organism evidence="2 3">
    <name type="scientific">Penicillium ucsense</name>
    <dbReference type="NCBI Taxonomy" id="2839758"/>
    <lineage>
        <taxon>Eukaryota</taxon>
        <taxon>Fungi</taxon>
        <taxon>Dikarya</taxon>
        <taxon>Ascomycota</taxon>
        <taxon>Pezizomycotina</taxon>
        <taxon>Eurotiomycetes</taxon>
        <taxon>Eurotiomycetidae</taxon>
        <taxon>Eurotiales</taxon>
        <taxon>Aspergillaceae</taxon>
        <taxon>Penicillium</taxon>
    </lineage>
</organism>
<dbReference type="GO" id="GO:0004792">
    <property type="term" value="F:thiosulfate-cyanide sulfurtransferase activity"/>
    <property type="evidence" value="ECO:0007669"/>
    <property type="project" value="TreeGrafter"/>
</dbReference>